<evidence type="ECO:0000256" key="2">
    <source>
        <dbReference type="ARBA" id="ARBA00022556"/>
    </source>
</evidence>
<evidence type="ECO:0000256" key="1">
    <source>
        <dbReference type="ARBA" id="ARBA00022516"/>
    </source>
</evidence>
<dbReference type="InterPro" id="IPR011004">
    <property type="entry name" value="Trimer_LpxA-like_sf"/>
</dbReference>
<dbReference type="CDD" id="cd03352">
    <property type="entry name" value="LbH_LpxD"/>
    <property type="match status" value="1"/>
</dbReference>
<evidence type="ECO:0000256" key="6">
    <source>
        <dbReference type="ARBA" id="ARBA00023315"/>
    </source>
</evidence>
<dbReference type="GO" id="GO:0016020">
    <property type="term" value="C:membrane"/>
    <property type="evidence" value="ECO:0007669"/>
    <property type="project" value="GOC"/>
</dbReference>
<evidence type="ECO:0000256" key="3">
    <source>
        <dbReference type="ARBA" id="ARBA00022679"/>
    </source>
</evidence>
<dbReference type="HAMAP" id="MF_00523">
    <property type="entry name" value="LpxD"/>
    <property type="match status" value="1"/>
</dbReference>
<dbReference type="GO" id="GO:0009245">
    <property type="term" value="P:lipid A biosynthetic process"/>
    <property type="evidence" value="ECO:0007669"/>
    <property type="project" value="UniProtKB-KW"/>
</dbReference>
<gene>
    <name evidence="8" type="primary">lpxD</name>
    <name evidence="8" type="ORF">CI610_01909</name>
</gene>
<keyword evidence="5" id="KW-0443">Lipid metabolism</keyword>
<dbReference type="InterPro" id="IPR020573">
    <property type="entry name" value="UDP_GlcNAc_AcTrfase_non-rep"/>
</dbReference>
<dbReference type="InterPro" id="IPR001451">
    <property type="entry name" value="Hexapep"/>
</dbReference>
<evidence type="ECO:0000313" key="8">
    <source>
        <dbReference type="EMBL" id="PJE79127.1"/>
    </source>
</evidence>
<evidence type="ECO:0000256" key="4">
    <source>
        <dbReference type="ARBA" id="ARBA00022737"/>
    </source>
</evidence>
<dbReference type="Pfam" id="PF04613">
    <property type="entry name" value="LpxD"/>
    <property type="match status" value="1"/>
</dbReference>
<dbReference type="GO" id="GO:0016410">
    <property type="term" value="F:N-acyltransferase activity"/>
    <property type="evidence" value="ECO:0007669"/>
    <property type="project" value="InterPro"/>
</dbReference>
<keyword evidence="2" id="KW-0441">Lipid A biosynthesis</keyword>
<keyword evidence="6 8" id="KW-0012">Acyltransferase</keyword>
<dbReference type="PANTHER" id="PTHR43378">
    <property type="entry name" value="UDP-3-O-ACYLGLUCOSAMINE N-ACYLTRANSFERASE"/>
    <property type="match status" value="1"/>
</dbReference>
<dbReference type="InterPro" id="IPR018357">
    <property type="entry name" value="Hexapep_transf_CS"/>
</dbReference>
<dbReference type="InterPro" id="IPR007691">
    <property type="entry name" value="LpxD"/>
</dbReference>
<proteinExistence type="inferred from homology"/>
<dbReference type="Gene3D" id="3.40.1390.10">
    <property type="entry name" value="MurE/MurF, N-terminal domain"/>
    <property type="match status" value="1"/>
</dbReference>
<dbReference type="Pfam" id="PF00132">
    <property type="entry name" value="Hexapep"/>
    <property type="match status" value="2"/>
</dbReference>
<evidence type="ECO:0000256" key="5">
    <source>
        <dbReference type="ARBA" id="ARBA00023098"/>
    </source>
</evidence>
<dbReference type="PANTHER" id="PTHR43378:SF2">
    <property type="entry name" value="UDP-3-O-ACYLGLUCOSAMINE N-ACYLTRANSFERASE 1, MITOCHONDRIAL-RELATED"/>
    <property type="match status" value="1"/>
</dbReference>
<evidence type="ECO:0000259" key="7">
    <source>
        <dbReference type="Pfam" id="PF04613"/>
    </source>
</evidence>
<dbReference type="Gene3D" id="2.160.10.10">
    <property type="entry name" value="Hexapeptide repeat proteins"/>
    <property type="match status" value="1"/>
</dbReference>
<dbReference type="SUPFAM" id="SSF51161">
    <property type="entry name" value="Trimeric LpxA-like enzymes"/>
    <property type="match status" value="1"/>
</dbReference>
<accession>A0A2H9T7D0</accession>
<organism evidence="8">
    <name type="scientific">invertebrate metagenome</name>
    <dbReference type="NCBI Taxonomy" id="1711999"/>
    <lineage>
        <taxon>unclassified sequences</taxon>
        <taxon>metagenomes</taxon>
        <taxon>organismal metagenomes</taxon>
    </lineage>
</organism>
<protein>
    <submittedName>
        <fullName evidence="8">UDP-3-O-acylglucosamine N-acyltransferase</fullName>
        <ecNumber evidence="8">2.3.1.-</ecNumber>
    </submittedName>
</protein>
<keyword evidence="4" id="KW-0677">Repeat</keyword>
<dbReference type="Gene3D" id="1.20.5.170">
    <property type="match status" value="1"/>
</dbReference>
<keyword evidence="3 8" id="KW-0808">Transferase</keyword>
<dbReference type="PROSITE" id="PS00101">
    <property type="entry name" value="HEXAPEP_TRANSFERASES"/>
    <property type="match status" value="2"/>
</dbReference>
<dbReference type="EMBL" id="NSIT01000093">
    <property type="protein sequence ID" value="PJE79127.1"/>
    <property type="molecule type" value="Genomic_DNA"/>
</dbReference>
<dbReference type="NCBIfam" id="TIGR01853">
    <property type="entry name" value="lipid_A_lpxD"/>
    <property type="match status" value="1"/>
</dbReference>
<reference evidence="8" key="1">
    <citation type="journal article" date="2017" name="Appl. Environ. Microbiol.">
        <title>Molecular characterization of an Endozoicomonas-like organism causing infection in king scallop Pecten maximus L.</title>
        <authorList>
            <person name="Cano I."/>
            <person name="van Aerle R."/>
            <person name="Ross S."/>
            <person name="Verner-Jeffreys D.W."/>
            <person name="Paley R.K."/>
            <person name="Rimmer G."/>
            <person name="Ryder D."/>
            <person name="Hooper P."/>
            <person name="Stone D."/>
            <person name="Feist S.W."/>
        </authorList>
    </citation>
    <scope>NUCLEOTIDE SEQUENCE</scope>
</reference>
<keyword evidence="1" id="KW-0444">Lipid biosynthesis</keyword>
<feature type="domain" description="UDP-3-O-[3-hydroxymyristoyl] glucosamine N-acyltransferase non-repeat region" evidence="7">
    <location>
        <begin position="26"/>
        <end position="93"/>
    </location>
</feature>
<comment type="caution">
    <text evidence="8">The sequence shown here is derived from an EMBL/GenBank/DDBJ whole genome shotgun (WGS) entry which is preliminary data.</text>
</comment>
<sequence length="348" mass="36517">MKDSIGYTLSTLADITKAELISDSPDYRISGLRPLTDANAEDLSFLSNPSYIRYLEKTQAGCVILKQDHAALFSGHKLIVDDPYLAYAKVSALFDHTVYPCQGVHESAVVSESAIIHETACIGAHVVIEDRVQVGENVSIEAGAVIGHDSIIGDNSRVARNVTICHGVSIGKRSIVHSGAVVGSDGFGNAFDGNAWHKITQIGGVVIGNDVEIGASTCIDRGALGNTVIGDGVRLDNLIQIGHNVEIGNHTAIAAMAGVSGSTQIGKYCIIAGQAGLAGHLKIADQVQVGGMAMVTGSISKSGSYASGTGLMDIRRWRKNAVRFRQLDDIAKRLGALEKQALGKTSNG</sequence>
<dbReference type="NCBIfam" id="NF002060">
    <property type="entry name" value="PRK00892.1"/>
    <property type="match status" value="1"/>
</dbReference>
<dbReference type="EC" id="2.3.1.-" evidence="8"/>
<name>A0A2H9T7D0_9ZZZZ</name>
<dbReference type="AlphaFoldDB" id="A0A2H9T7D0"/>